<organism evidence="1 2">
    <name type="scientific">Lederbergia graminis</name>
    <dbReference type="NCBI Taxonomy" id="735518"/>
    <lineage>
        <taxon>Bacteria</taxon>
        <taxon>Bacillati</taxon>
        <taxon>Bacillota</taxon>
        <taxon>Bacilli</taxon>
        <taxon>Bacillales</taxon>
        <taxon>Bacillaceae</taxon>
        <taxon>Lederbergia</taxon>
    </lineage>
</organism>
<name>A0ABW0LP48_9BACI</name>
<dbReference type="Pfam" id="PF10702">
    <property type="entry name" value="DUF2507"/>
    <property type="match status" value="1"/>
</dbReference>
<dbReference type="RefSeq" id="WP_144927780.1">
    <property type="nucleotide sequence ID" value="NZ_JBHSMC010000029.1"/>
</dbReference>
<sequence length="150" mass="17238">MKSTSFNQEQQQDGKESIPVFGYELLRDILIPSLLGKDTAEISYWAGKNLARNFPLLTIQEISSFFQEAAWGQLNVIDENKNEMKLELSGPIVERRLHMNQDATFQLEAGFIAEQIEKQKHVVTEAHAETILKKNIVLITVRWDKHDEVL</sequence>
<comment type="caution">
    <text evidence="1">The sequence shown here is derived from an EMBL/GenBank/DDBJ whole genome shotgun (WGS) entry which is preliminary data.</text>
</comment>
<dbReference type="InterPro" id="IPR024096">
    <property type="entry name" value="NO_sig/Golgi_transp_ligand-bd"/>
</dbReference>
<dbReference type="Gene3D" id="3.30.1380.20">
    <property type="entry name" value="Trafficking protein particle complex subunit 3"/>
    <property type="match status" value="1"/>
</dbReference>
<proteinExistence type="predicted"/>
<dbReference type="SUPFAM" id="SSF111126">
    <property type="entry name" value="Ligand-binding domain in the NO signalling and Golgi transport"/>
    <property type="match status" value="1"/>
</dbReference>
<dbReference type="InterPro" id="IPR019642">
    <property type="entry name" value="DUF2507"/>
</dbReference>
<accession>A0ABW0LP48</accession>
<keyword evidence="2" id="KW-1185">Reference proteome</keyword>
<evidence type="ECO:0000313" key="1">
    <source>
        <dbReference type="EMBL" id="MFC5466802.1"/>
    </source>
</evidence>
<gene>
    <name evidence="1" type="ORF">ACFPM4_18930</name>
</gene>
<dbReference type="Proteomes" id="UP001596147">
    <property type="component" value="Unassembled WGS sequence"/>
</dbReference>
<protein>
    <submittedName>
        <fullName evidence="1">YslB family protein</fullName>
    </submittedName>
</protein>
<dbReference type="EMBL" id="JBHSMC010000029">
    <property type="protein sequence ID" value="MFC5466802.1"/>
    <property type="molecule type" value="Genomic_DNA"/>
</dbReference>
<reference evidence="2" key="1">
    <citation type="journal article" date="2019" name="Int. J. Syst. Evol. Microbiol.">
        <title>The Global Catalogue of Microorganisms (GCM) 10K type strain sequencing project: providing services to taxonomists for standard genome sequencing and annotation.</title>
        <authorList>
            <consortium name="The Broad Institute Genomics Platform"/>
            <consortium name="The Broad Institute Genome Sequencing Center for Infectious Disease"/>
            <person name="Wu L."/>
            <person name="Ma J."/>
        </authorList>
    </citation>
    <scope>NUCLEOTIDE SEQUENCE [LARGE SCALE GENOMIC DNA]</scope>
    <source>
        <strain evidence="2">CGMCC 1.12237</strain>
    </source>
</reference>
<evidence type="ECO:0000313" key="2">
    <source>
        <dbReference type="Proteomes" id="UP001596147"/>
    </source>
</evidence>